<organism evidence="2 3">
    <name type="scientific">Mycena metata</name>
    <dbReference type="NCBI Taxonomy" id="1033252"/>
    <lineage>
        <taxon>Eukaryota</taxon>
        <taxon>Fungi</taxon>
        <taxon>Dikarya</taxon>
        <taxon>Basidiomycota</taxon>
        <taxon>Agaricomycotina</taxon>
        <taxon>Agaricomycetes</taxon>
        <taxon>Agaricomycetidae</taxon>
        <taxon>Agaricales</taxon>
        <taxon>Marasmiineae</taxon>
        <taxon>Mycenaceae</taxon>
        <taxon>Mycena</taxon>
    </lineage>
</organism>
<protein>
    <submittedName>
        <fullName evidence="2">Uncharacterized protein</fullName>
    </submittedName>
</protein>
<comment type="caution">
    <text evidence="2">The sequence shown here is derived from an EMBL/GenBank/DDBJ whole genome shotgun (WGS) entry which is preliminary data.</text>
</comment>
<evidence type="ECO:0000313" key="3">
    <source>
        <dbReference type="Proteomes" id="UP001215598"/>
    </source>
</evidence>
<proteinExistence type="predicted"/>
<accession>A0AAD7J9K5</accession>
<evidence type="ECO:0000256" key="1">
    <source>
        <dbReference type="SAM" id="Coils"/>
    </source>
</evidence>
<dbReference type="Proteomes" id="UP001215598">
    <property type="component" value="Unassembled WGS sequence"/>
</dbReference>
<sequence length="143" mass="15707">MPGIPNAHLPILASPFSPTTTAKVVLAGIGLPLIGTSLHYASPAHLTCVLSGAINNLEKVYADMICAGLPRLLTAEEVEHLSLSLRVLQLKADKLKTENLRNSLSWHTTICEFLKGRSITLFCCIQEVQDLETRIKILEREHL</sequence>
<keyword evidence="3" id="KW-1185">Reference proteome</keyword>
<gene>
    <name evidence="2" type="ORF">B0H16DRAFT_1456984</name>
</gene>
<keyword evidence="1" id="KW-0175">Coiled coil</keyword>
<name>A0AAD7J9K5_9AGAR</name>
<feature type="coiled-coil region" evidence="1">
    <location>
        <begin position="78"/>
        <end position="141"/>
    </location>
</feature>
<evidence type="ECO:0000313" key="2">
    <source>
        <dbReference type="EMBL" id="KAJ7759089.1"/>
    </source>
</evidence>
<reference evidence="2" key="1">
    <citation type="submission" date="2023-03" db="EMBL/GenBank/DDBJ databases">
        <title>Massive genome expansion in bonnet fungi (Mycena s.s.) driven by repeated elements and novel gene families across ecological guilds.</title>
        <authorList>
            <consortium name="Lawrence Berkeley National Laboratory"/>
            <person name="Harder C.B."/>
            <person name="Miyauchi S."/>
            <person name="Viragh M."/>
            <person name="Kuo A."/>
            <person name="Thoen E."/>
            <person name="Andreopoulos B."/>
            <person name="Lu D."/>
            <person name="Skrede I."/>
            <person name="Drula E."/>
            <person name="Henrissat B."/>
            <person name="Morin E."/>
            <person name="Kohler A."/>
            <person name="Barry K."/>
            <person name="LaButti K."/>
            <person name="Morin E."/>
            <person name="Salamov A."/>
            <person name="Lipzen A."/>
            <person name="Mereny Z."/>
            <person name="Hegedus B."/>
            <person name="Baldrian P."/>
            <person name="Stursova M."/>
            <person name="Weitz H."/>
            <person name="Taylor A."/>
            <person name="Grigoriev I.V."/>
            <person name="Nagy L.G."/>
            <person name="Martin F."/>
            <person name="Kauserud H."/>
        </authorList>
    </citation>
    <scope>NUCLEOTIDE SEQUENCE</scope>
    <source>
        <strain evidence="2">CBHHK182m</strain>
    </source>
</reference>
<dbReference type="EMBL" id="JARKIB010000040">
    <property type="protein sequence ID" value="KAJ7759089.1"/>
    <property type="molecule type" value="Genomic_DNA"/>
</dbReference>
<dbReference type="AlphaFoldDB" id="A0AAD7J9K5"/>